<feature type="region of interest" description="G3" evidence="18">
    <location>
        <begin position="167"/>
        <end position="170"/>
    </location>
</feature>
<evidence type="ECO:0000256" key="12">
    <source>
        <dbReference type="ARBA" id="ARBA00023128"/>
    </source>
</evidence>
<dbReference type="FunCoup" id="H0VEX6">
    <property type="interactions" value="3279"/>
</dbReference>
<dbReference type="GO" id="GO:0005525">
    <property type="term" value="F:GTP binding"/>
    <property type="evidence" value="ECO:0007669"/>
    <property type="project" value="UniProtKB-UniRule"/>
</dbReference>
<evidence type="ECO:0000256" key="9">
    <source>
        <dbReference type="ARBA" id="ARBA00022792"/>
    </source>
</evidence>
<comment type="subcellular location">
    <subcellularLocation>
        <location evidence="2">Mitochondrion inner membrane</location>
        <topology evidence="2">Peripheral membrane protein</topology>
    </subcellularLocation>
    <subcellularLocation>
        <location evidence="1">Mitochondrion matrix</location>
    </subcellularLocation>
</comment>
<keyword evidence="11" id="KW-0809">Transit peptide</keyword>
<keyword evidence="8 18" id="KW-0547">Nucleotide-binding</keyword>
<dbReference type="InterPro" id="IPR030388">
    <property type="entry name" value="G_ERA_dom"/>
</dbReference>
<dbReference type="Gene3D" id="3.30.300.20">
    <property type="match status" value="1"/>
</dbReference>
<protein>
    <recommendedName>
        <fullName evidence="4">GTPase Era, mitochondrial</fullName>
    </recommendedName>
    <alternativeName>
        <fullName evidence="16">ERA-like protein 1</fullName>
    </alternativeName>
</protein>
<dbReference type="GeneID" id="100721797"/>
<name>H0VEX6_CAVPO</name>
<keyword evidence="6" id="KW-0597">Phosphoprotein</keyword>
<dbReference type="Gene3D" id="3.40.50.300">
    <property type="entry name" value="P-loop containing nucleotide triphosphate hydrolases"/>
    <property type="match status" value="1"/>
</dbReference>
<evidence type="ECO:0000256" key="10">
    <source>
        <dbReference type="ARBA" id="ARBA00022884"/>
    </source>
</evidence>
<reference evidence="24" key="1">
    <citation type="journal article" date="2011" name="Nature">
        <title>A high-resolution map of human evolutionary constraint using 29 mammals.</title>
        <authorList>
            <person name="Lindblad-Toh K."/>
            <person name="Garber M."/>
            <person name="Zuk O."/>
            <person name="Lin M.F."/>
            <person name="Parker B.J."/>
            <person name="Washietl S."/>
            <person name="Kheradpour P."/>
            <person name="Ernst J."/>
            <person name="Jordan G."/>
            <person name="Mauceli E."/>
            <person name="Ward L.D."/>
            <person name="Lowe C.B."/>
            <person name="Holloway A.K."/>
            <person name="Clamp M."/>
            <person name="Gnerre S."/>
            <person name="Alfoldi J."/>
            <person name="Beal K."/>
            <person name="Chang J."/>
            <person name="Clawson H."/>
            <person name="Cuff J."/>
            <person name="Di Palma F."/>
            <person name="Fitzgerald S."/>
            <person name="Flicek P."/>
            <person name="Guttman M."/>
            <person name="Hubisz M.J."/>
            <person name="Jaffe D.B."/>
            <person name="Jungreis I."/>
            <person name="Kent W.J."/>
            <person name="Kostka D."/>
            <person name="Lara M."/>
            <person name="Martins A.L."/>
            <person name="Massingham T."/>
            <person name="Moltke I."/>
            <person name="Raney B.J."/>
            <person name="Rasmussen M.D."/>
            <person name="Robinson J."/>
            <person name="Stark A."/>
            <person name="Vilella A.J."/>
            <person name="Wen J."/>
            <person name="Xie X."/>
            <person name="Zody M.C."/>
            <person name="Baldwin J."/>
            <person name="Bloom T."/>
            <person name="Chin C.W."/>
            <person name="Heiman D."/>
            <person name="Nicol R."/>
            <person name="Nusbaum C."/>
            <person name="Young S."/>
            <person name="Wilkinson J."/>
            <person name="Worley K.C."/>
            <person name="Kovar C.L."/>
            <person name="Muzny D.M."/>
            <person name="Gibbs R.A."/>
            <person name="Cree A."/>
            <person name="Dihn H.H."/>
            <person name="Fowler G."/>
            <person name="Jhangiani S."/>
            <person name="Joshi V."/>
            <person name="Lee S."/>
            <person name="Lewis L.R."/>
            <person name="Nazareth L.V."/>
            <person name="Okwuonu G."/>
            <person name="Santibanez J."/>
            <person name="Warren W.C."/>
            <person name="Mardis E.R."/>
            <person name="Weinstock G.M."/>
            <person name="Wilson R.K."/>
            <person name="Delehaunty K."/>
            <person name="Dooling D."/>
            <person name="Fronik C."/>
            <person name="Fulton L."/>
            <person name="Fulton B."/>
            <person name="Graves T."/>
            <person name="Minx P."/>
            <person name="Sodergren E."/>
            <person name="Birney E."/>
            <person name="Margulies E.H."/>
            <person name="Herrero J."/>
            <person name="Green E.D."/>
            <person name="Haussler D."/>
            <person name="Siepel A."/>
            <person name="Goldman N."/>
            <person name="Pollard K.S."/>
            <person name="Pedersen J.S."/>
            <person name="Lander E.S."/>
            <person name="Kellis M."/>
        </authorList>
    </citation>
    <scope>NUCLEOTIDE SEQUENCE [LARGE SCALE GENOMIC DNA]</scope>
    <source>
        <strain evidence="24">2N</strain>
    </source>
</reference>
<evidence type="ECO:0000256" key="6">
    <source>
        <dbReference type="ARBA" id="ARBA00022553"/>
    </source>
</evidence>
<dbReference type="VEuPathDB" id="HostDB:ENSCPOG00000009576"/>
<dbReference type="PANTHER" id="PTHR42698">
    <property type="entry name" value="GTPASE ERA"/>
    <property type="match status" value="1"/>
</dbReference>
<keyword evidence="24" id="KW-1185">Reference proteome</keyword>
<evidence type="ECO:0000256" key="17">
    <source>
        <dbReference type="PROSITE-ProRule" id="PRU00118"/>
    </source>
</evidence>
<dbReference type="Ensembl" id="ENSCPOT00000009662.3">
    <property type="protein sequence ID" value="ENSCPOP00000008593.2"/>
    <property type="gene ID" value="ENSCPOG00000009576.4"/>
</dbReference>
<dbReference type="InterPro" id="IPR005225">
    <property type="entry name" value="Small_GTP-bd"/>
</dbReference>
<keyword evidence="5" id="KW-0690">Ribosome biogenesis</keyword>
<dbReference type="InterPro" id="IPR005662">
    <property type="entry name" value="GTPase_Era-like"/>
</dbReference>
<keyword evidence="7" id="KW-0699">rRNA-binding</keyword>
<keyword evidence="9" id="KW-0999">Mitochondrion inner membrane</keyword>
<evidence type="ECO:0000256" key="5">
    <source>
        <dbReference type="ARBA" id="ARBA00022517"/>
    </source>
</evidence>
<dbReference type="Proteomes" id="UP000005447">
    <property type="component" value="Unassembled WGS sequence"/>
</dbReference>
<dbReference type="GeneTree" id="ENSGT00390000013800"/>
<dbReference type="PROSITE" id="PS50823">
    <property type="entry name" value="KH_TYPE_2"/>
    <property type="match status" value="1"/>
</dbReference>
<dbReference type="GO" id="GO:0005743">
    <property type="term" value="C:mitochondrial inner membrane"/>
    <property type="evidence" value="ECO:0007669"/>
    <property type="project" value="UniProtKB-SubCell"/>
</dbReference>
<evidence type="ECO:0000256" key="18">
    <source>
        <dbReference type="PROSITE-ProRule" id="PRU01050"/>
    </source>
</evidence>
<reference evidence="23" key="2">
    <citation type="submission" date="2025-08" db="UniProtKB">
        <authorList>
            <consortium name="Ensembl"/>
        </authorList>
    </citation>
    <scope>IDENTIFICATION</scope>
    <source>
        <strain evidence="23">2N</strain>
    </source>
</reference>
<dbReference type="STRING" id="10141.ENSCPOP00000008593"/>
<dbReference type="AlphaFoldDB" id="H0VEX6"/>
<dbReference type="OMA" id="WAEVDVI"/>
<dbReference type="GO" id="GO:0005759">
    <property type="term" value="C:mitochondrial matrix"/>
    <property type="evidence" value="ECO:0007669"/>
    <property type="project" value="UniProtKB-SubCell"/>
</dbReference>
<evidence type="ECO:0000256" key="20">
    <source>
        <dbReference type="SAM" id="SignalP"/>
    </source>
</evidence>
<feature type="domain" description="KH type-2" evidence="21">
    <location>
        <begin position="360"/>
        <end position="437"/>
    </location>
</feature>
<dbReference type="GO" id="GO:0005829">
    <property type="term" value="C:cytosol"/>
    <property type="evidence" value="ECO:0007669"/>
    <property type="project" value="Ensembl"/>
</dbReference>
<dbReference type="eggNOG" id="KOG1423">
    <property type="taxonomic scope" value="Eukaryota"/>
</dbReference>
<dbReference type="InterPro" id="IPR015946">
    <property type="entry name" value="KH_dom-like_a/b"/>
</dbReference>
<dbReference type="CDD" id="cd04163">
    <property type="entry name" value="Era"/>
    <property type="match status" value="1"/>
</dbReference>
<dbReference type="GO" id="GO:0019843">
    <property type="term" value="F:rRNA binding"/>
    <property type="evidence" value="ECO:0007669"/>
    <property type="project" value="UniProtKB-KW"/>
</dbReference>
<dbReference type="Bgee" id="ENSCPOG00000009576">
    <property type="expression patterns" value="Expressed in heart and 13 other cell types or tissues"/>
</dbReference>
<feature type="signal peptide" evidence="20">
    <location>
        <begin position="1"/>
        <end position="26"/>
    </location>
</feature>
<evidence type="ECO:0000256" key="1">
    <source>
        <dbReference type="ARBA" id="ARBA00004305"/>
    </source>
</evidence>
<dbReference type="InterPro" id="IPR009019">
    <property type="entry name" value="KH_sf_prok-type"/>
</dbReference>
<dbReference type="CTD" id="26284"/>
<evidence type="ECO:0000256" key="13">
    <source>
        <dbReference type="ARBA" id="ARBA00023134"/>
    </source>
</evidence>
<feature type="region of interest" description="G4" evidence="18">
    <location>
        <begin position="236"/>
        <end position="239"/>
    </location>
</feature>
<dbReference type="GO" id="GO:0043024">
    <property type="term" value="F:ribosomal small subunit binding"/>
    <property type="evidence" value="ECO:0007669"/>
    <property type="project" value="Ensembl"/>
</dbReference>
<evidence type="ECO:0000256" key="3">
    <source>
        <dbReference type="ARBA" id="ARBA00007921"/>
    </source>
</evidence>
<keyword evidence="10 17" id="KW-0694">RNA-binding</keyword>
<evidence type="ECO:0000256" key="16">
    <source>
        <dbReference type="ARBA" id="ARBA00030975"/>
    </source>
</evidence>
<evidence type="ECO:0000256" key="4">
    <source>
        <dbReference type="ARBA" id="ARBA00019149"/>
    </source>
</evidence>
<evidence type="ECO:0000256" key="11">
    <source>
        <dbReference type="ARBA" id="ARBA00022946"/>
    </source>
</evidence>
<evidence type="ECO:0000313" key="23">
    <source>
        <dbReference type="Ensembl" id="ENSCPOP00000008593.2"/>
    </source>
</evidence>
<evidence type="ECO:0000256" key="2">
    <source>
        <dbReference type="ARBA" id="ARBA00004637"/>
    </source>
</evidence>
<comment type="similarity">
    <text evidence="3 18">Belongs to the TRAFAC class TrmE-Era-EngA-EngB-Septin-like GTPase superfamily. Era GTPase family.</text>
</comment>
<dbReference type="RefSeq" id="XP_003469762.1">
    <property type="nucleotide sequence ID" value="XM_003469714.5"/>
</dbReference>
<dbReference type="InterPro" id="IPR027417">
    <property type="entry name" value="P-loop_NTPase"/>
</dbReference>
<dbReference type="PANTHER" id="PTHR42698:SF1">
    <property type="entry name" value="GTPASE ERA, MITOCHONDRIAL"/>
    <property type="match status" value="1"/>
</dbReference>
<dbReference type="InterPro" id="IPR006073">
    <property type="entry name" value="GTP-bd"/>
</dbReference>
<organism evidence="23 24">
    <name type="scientific">Cavia porcellus</name>
    <name type="common">Guinea pig</name>
    <dbReference type="NCBI Taxonomy" id="10141"/>
    <lineage>
        <taxon>Eukaryota</taxon>
        <taxon>Metazoa</taxon>
        <taxon>Chordata</taxon>
        <taxon>Craniata</taxon>
        <taxon>Vertebrata</taxon>
        <taxon>Euteleostomi</taxon>
        <taxon>Mammalia</taxon>
        <taxon>Eutheria</taxon>
        <taxon>Euarchontoglires</taxon>
        <taxon>Glires</taxon>
        <taxon>Rodentia</taxon>
        <taxon>Hystricomorpha</taxon>
        <taxon>Caviidae</taxon>
        <taxon>Cavia</taxon>
    </lineage>
</organism>
<evidence type="ECO:0000256" key="14">
    <source>
        <dbReference type="ARBA" id="ARBA00023136"/>
    </source>
</evidence>
<feature type="domain" description="Era-type G" evidence="22">
    <location>
        <begin position="112"/>
        <end position="330"/>
    </location>
</feature>
<feature type="chain" id="PRO_5003542969" description="GTPase Era, mitochondrial" evidence="20">
    <location>
        <begin position="27"/>
        <end position="437"/>
    </location>
</feature>
<evidence type="ECO:0000259" key="22">
    <source>
        <dbReference type="PROSITE" id="PS51713"/>
    </source>
</evidence>
<dbReference type="HOGENOM" id="CLU_038009_2_1_1"/>
<feature type="region of interest" description="G1" evidence="18">
    <location>
        <begin position="120"/>
        <end position="127"/>
    </location>
</feature>
<gene>
    <name evidence="23" type="primary">ERAL1</name>
</gene>
<dbReference type="FunFam" id="3.30.300.20:FF:000016">
    <property type="entry name" value="GTPase Era, mitochondrial isoform 1"/>
    <property type="match status" value="1"/>
</dbReference>
<evidence type="ECO:0000313" key="24">
    <source>
        <dbReference type="Proteomes" id="UP000005447"/>
    </source>
</evidence>
<evidence type="ECO:0000259" key="21">
    <source>
        <dbReference type="PROSITE" id="PS50823"/>
    </source>
</evidence>
<evidence type="ECO:0000256" key="7">
    <source>
        <dbReference type="ARBA" id="ARBA00022730"/>
    </source>
</evidence>
<evidence type="ECO:0000256" key="8">
    <source>
        <dbReference type="ARBA" id="ARBA00022741"/>
    </source>
</evidence>
<feature type="region of interest" description="Disordered" evidence="19">
    <location>
        <begin position="271"/>
        <end position="294"/>
    </location>
</feature>
<dbReference type="NCBIfam" id="TIGR00231">
    <property type="entry name" value="small_GTP"/>
    <property type="match status" value="1"/>
</dbReference>
<dbReference type="KEGG" id="cpoc:100721797"/>
<dbReference type="SUPFAM" id="SSF54814">
    <property type="entry name" value="Prokaryotic type KH domain (KH-domain type II)"/>
    <property type="match status" value="1"/>
</dbReference>
<evidence type="ECO:0000256" key="19">
    <source>
        <dbReference type="SAM" id="MobiDB-lite"/>
    </source>
</evidence>
<keyword evidence="12" id="KW-0496">Mitochondrion</keyword>
<dbReference type="InParanoid" id="H0VEX6"/>
<reference evidence="23" key="3">
    <citation type="submission" date="2025-09" db="UniProtKB">
        <authorList>
            <consortium name="Ensembl"/>
        </authorList>
    </citation>
    <scope>IDENTIFICATION</scope>
    <source>
        <strain evidence="23">2N</strain>
    </source>
</reference>
<keyword evidence="14" id="KW-0472">Membrane</keyword>
<keyword evidence="20" id="KW-0732">Signal</keyword>
<keyword evidence="13 18" id="KW-0342">GTP-binding</keyword>
<dbReference type="SUPFAM" id="SSF52540">
    <property type="entry name" value="P-loop containing nucleoside triphosphate hydrolases"/>
    <property type="match status" value="1"/>
</dbReference>
<accession>H0VEX6</accession>
<dbReference type="OrthoDB" id="8954335at2759"/>
<dbReference type="Pfam" id="PF01926">
    <property type="entry name" value="MMR_HSR1"/>
    <property type="match status" value="1"/>
</dbReference>
<proteinExistence type="inferred from homology"/>
<evidence type="ECO:0000256" key="15">
    <source>
        <dbReference type="ARBA" id="ARBA00025227"/>
    </source>
</evidence>
<feature type="region of interest" description="G5" evidence="18">
    <location>
        <begin position="308"/>
        <end position="310"/>
    </location>
</feature>
<dbReference type="Pfam" id="PF07650">
    <property type="entry name" value="KH_2"/>
    <property type="match status" value="1"/>
</dbReference>
<feature type="region of interest" description="G2" evidence="18">
    <location>
        <begin position="146"/>
        <end position="150"/>
    </location>
</feature>
<dbReference type="CDD" id="cd22534">
    <property type="entry name" value="KH-II_Era"/>
    <property type="match status" value="1"/>
</dbReference>
<dbReference type="PRINTS" id="PR00326">
    <property type="entry name" value="GTP1OBG"/>
</dbReference>
<comment type="function">
    <text evidence="15">Probable GTPase that plays a role in the mitochondrial ribosomal small subunit assembly. Specifically binds the 12S mitochondrial rRNA (12S mt-rRNA) to a 33 nucleotide section delineating the 3' terminal stem-loop region. May act as a chaperone that protects the 12S mt-rRNA on the 28S mitoribosomal subunit during ribosomal small subunit assembly.</text>
</comment>
<sequence length="437" mass="48625">MAAPRRYGCGLVRFLLGAWQLGPYAAREQEAPLRLLVGCQKRFLSCLVGSAFSGPRLALASRSYGQGSALDRFLGFSQVDSSPTSVVPAVSMNRDEQDLLLDCPPDMPENPRVLRVVFLGAPNAGKSTLSNQLLGRQVFPVSKKVHTTRCQALGVITEKETQLILLDTPGIISSAKQKRHHLELSLLEDPWKSMESANLVVVLVDVSDKWTRNQLSPQVLQCLTQFSQVPSILVLNKVDCLKQKAVLLELTAALTEGVVNGKKLNMRQAFRSHSDNHCSSPAAKDPNTQSVRNPQRIGWPHFQEIFMLSSLSQEDVKTLKHYLLAQAQPGPWEFHSGVLTNQTPEEICTNKIREKLLEHLPQEVPYNVQQKTVVWEEGPSGELLIQQNLLVPKESHVRILIGQKGQLIAQIAQEVGRDLMDIFLCDVHIRLAVKLLK</sequence>
<dbReference type="FunFam" id="3.40.50.300:FF:001024">
    <property type="entry name" value="GTPase Era, mitochondrial isoform 1"/>
    <property type="match status" value="1"/>
</dbReference>
<dbReference type="InterPro" id="IPR004044">
    <property type="entry name" value="KH_dom_type_2"/>
</dbReference>
<dbReference type="EMBL" id="AAKN02033337">
    <property type="status" value="NOT_ANNOTATED_CDS"/>
    <property type="molecule type" value="Genomic_DNA"/>
</dbReference>
<dbReference type="PROSITE" id="PS51713">
    <property type="entry name" value="G_ERA"/>
    <property type="match status" value="1"/>
</dbReference>
<dbReference type="GO" id="GO:0000028">
    <property type="term" value="P:ribosomal small subunit assembly"/>
    <property type="evidence" value="ECO:0007669"/>
    <property type="project" value="Ensembl"/>
</dbReference>